<dbReference type="InterPro" id="IPR013762">
    <property type="entry name" value="Integrase-like_cat_sf"/>
</dbReference>
<accession>A0ABT3QKU5</accession>
<comment type="caution">
    <text evidence="3">The sequence shown here is derived from an EMBL/GenBank/DDBJ whole genome shotgun (WGS) entry which is preliminary data.</text>
</comment>
<keyword evidence="1" id="KW-0238">DNA-binding</keyword>
<dbReference type="Gene3D" id="1.10.443.10">
    <property type="entry name" value="Intergrase catalytic core"/>
    <property type="match status" value="1"/>
</dbReference>
<protein>
    <submittedName>
        <fullName evidence="3">Integrase</fullName>
    </submittedName>
</protein>
<dbReference type="EMBL" id="JAPHAV010000001">
    <property type="protein sequence ID" value="MCX2696219.1"/>
    <property type="molecule type" value="Genomic_DNA"/>
</dbReference>
<organism evidence="3 4">
    <name type="scientific">Ochrobactrum chromiisoli</name>
    <dbReference type="NCBI Taxonomy" id="2993941"/>
    <lineage>
        <taxon>Bacteria</taxon>
        <taxon>Pseudomonadati</taxon>
        <taxon>Pseudomonadota</taxon>
        <taxon>Alphaproteobacteria</taxon>
        <taxon>Hyphomicrobiales</taxon>
        <taxon>Brucellaceae</taxon>
        <taxon>Brucella/Ochrobactrum group</taxon>
        <taxon>Ochrobactrum</taxon>
    </lineage>
</organism>
<evidence type="ECO:0000256" key="2">
    <source>
        <dbReference type="ARBA" id="ARBA00023172"/>
    </source>
</evidence>
<gene>
    <name evidence="3" type="ORF">OPR82_05440</name>
</gene>
<keyword evidence="4" id="KW-1185">Reference proteome</keyword>
<evidence type="ECO:0000313" key="4">
    <source>
        <dbReference type="Proteomes" id="UP001301216"/>
    </source>
</evidence>
<dbReference type="SUPFAM" id="SSF56349">
    <property type="entry name" value="DNA breaking-rejoining enzymes"/>
    <property type="match status" value="1"/>
</dbReference>
<reference evidence="3 4" key="1">
    <citation type="submission" date="2022-11" db="EMBL/GenBank/DDBJ databases">
        <title>Brucella sp. YY2X, whole genome shotgun sequencing project.</title>
        <authorList>
            <person name="Yang Y."/>
        </authorList>
    </citation>
    <scope>NUCLEOTIDE SEQUENCE [LARGE SCALE GENOMIC DNA]</scope>
    <source>
        <strain evidence="3 4">YY2X</strain>
    </source>
</reference>
<evidence type="ECO:0000256" key="1">
    <source>
        <dbReference type="ARBA" id="ARBA00023125"/>
    </source>
</evidence>
<evidence type="ECO:0000313" key="3">
    <source>
        <dbReference type="EMBL" id="MCX2696219.1"/>
    </source>
</evidence>
<keyword evidence="2" id="KW-0233">DNA recombination</keyword>
<sequence>MPIADVVNHYIHDISPRLESKKKQKRDFIKRMEAILDFWGRKLVSDINKRSCEEFATKHAASTTRRMLEDLRAAVQLAIGDDVMADARINFKLPAPQKSRYGFFTRDQAAKVLWAFYRKKGTYSYTGKRAKAENRGVTITTKARPTRHIARYFLTGIYTGTRTERMEEASFIKEEGRPWIDLENGIFYRSWEGEMVPSNKRADPIRIPMRLLAHMRRWHKNGARYLVERSGKPAGSTAKAFFSELKKVIPDDVERKDLNRHAMRHTAATWLMQGGGNTSDIAGYLSIDERTLKKHYGHHHPDHQGDIDGLFTTGKAGRIRSRNAKKIQVPTATSVSSSTSEADAHRRAIRDMLDLVDAPFEIYPIVEQTPDSDIAMLREKVKRAGSRRDWSSLL</sequence>
<dbReference type="InterPro" id="IPR010998">
    <property type="entry name" value="Integrase_recombinase_N"/>
</dbReference>
<name>A0ABT3QKU5_9HYPH</name>
<dbReference type="Proteomes" id="UP001301216">
    <property type="component" value="Unassembled WGS sequence"/>
</dbReference>
<dbReference type="RefSeq" id="WP_265983476.1">
    <property type="nucleotide sequence ID" value="NZ_JAPHAV010000001.1"/>
</dbReference>
<dbReference type="InterPro" id="IPR011010">
    <property type="entry name" value="DNA_brk_join_enz"/>
</dbReference>
<dbReference type="Gene3D" id="1.10.150.130">
    <property type="match status" value="1"/>
</dbReference>
<proteinExistence type="predicted"/>